<evidence type="ECO:0000256" key="1">
    <source>
        <dbReference type="ARBA" id="ARBA00001286"/>
    </source>
</evidence>
<protein>
    <recommendedName>
        <fullName evidence="11">Methylated-DNA--[protein]-cysteine S-methyltransferase</fullName>
    </recommendedName>
</protein>
<dbReference type="CDD" id="cd06445">
    <property type="entry name" value="ATase"/>
    <property type="match status" value="1"/>
</dbReference>
<dbReference type="PANTHER" id="PTHR10815:SF5">
    <property type="entry name" value="METHYLATED-DNA--PROTEIN-CYSTEINE METHYLTRANSFERASE"/>
    <property type="match status" value="1"/>
</dbReference>
<dbReference type="PANTHER" id="PTHR10815">
    <property type="entry name" value="METHYLATED-DNA--PROTEIN-CYSTEINE METHYLTRANSFERASE"/>
    <property type="match status" value="1"/>
</dbReference>
<evidence type="ECO:0000313" key="10">
    <source>
        <dbReference type="Proteomes" id="UP000620064"/>
    </source>
</evidence>
<dbReference type="Gene3D" id="3.30.160.70">
    <property type="entry name" value="Methylated DNA-protein cysteine methyltransferase domain"/>
    <property type="match status" value="1"/>
</dbReference>
<dbReference type="Pfam" id="PF02870">
    <property type="entry name" value="Methyltransf_1N"/>
    <property type="match status" value="1"/>
</dbReference>
<dbReference type="Gene3D" id="1.10.10.10">
    <property type="entry name" value="Winged helix-like DNA-binding domain superfamily/Winged helix DNA-binding domain"/>
    <property type="match status" value="1"/>
</dbReference>
<evidence type="ECO:0000256" key="5">
    <source>
        <dbReference type="ARBA" id="ARBA00023204"/>
    </source>
</evidence>
<feature type="domain" description="Methylguanine DNA methyltransferase ribonuclease-like" evidence="8">
    <location>
        <begin position="4"/>
        <end position="82"/>
    </location>
</feature>
<keyword evidence="3" id="KW-0808">Transferase</keyword>
<evidence type="ECO:0000259" key="7">
    <source>
        <dbReference type="Pfam" id="PF01035"/>
    </source>
</evidence>
<evidence type="ECO:0000256" key="2">
    <source>
        <dbReference type="ARBA" id="ARBA00022603"/>
    </source>
</evidence>
<dbReference type="InterPro" id="IPR008332">
    <property type="entry name" value="MethylG_MeTrfase_N"/>
</dbReference>
<evidence type="ECO:0000256" key="6">
    <source>
        <dbReference type="ARBA" id="ARBA00049348"/>
    </source>
</evidence>
<keyword evidence="2" id="KW-0489">Methyltransferase</keyword>
<comment type="caution">
    <text evidence="9">The sequence shown here is derived from an EMBL/GenBank/DDBJ whole genome shotgun (WGS) entry which is preliminary data.</text>
</comment>
<dbReference type="InterPro" id="IPR001497">
    <property type="entry name" value="MethylDNA_cys_MeTrfase_AS"/>
</dbReference>
<dbReference type="SUPFAM" id="SSF53155">
    <property type="entry name" value="Methylated DNA-protein cysteine methyltransferase domain"/>
    <property type="match status" value="1"/>
</dbReference>
<proteinExistence type="predicted"/>
<comment type="catalytic activity">
    <reaction evidence="1">
        <text>a 4-O-methyl-thymidine in DNA + L-cysteinyl-[protein] = a thymidine in DNA + S-methyl-L-cysteinyl-[protein]</text>
        <dbReference type="Rhea" id="RHEA:53428"/>
        <dbReference type="Rhea" id="RHEA-COMP:10131"/>
        <dbReference type="Rhea" id="RHEA-COMP:10132"/>
        <dbReference type="Rhea" id="RHEA-COMP:13555"/>
        <dbReference type="Rhea" id="RHEA-COMP:13556"/>
        <dbReference type="ChEBI" id="CHEBI:29950"/>
        <dbReference type="ChEBI" id="CHEBI:82612"/>
        <dbReference type="ChEBI" id="CHEBI:137386"/>
        <dbReference type="ChEBI" id="CHEBI:137387"/>
        <dbReference type="EC" id="2.1.1.63"/>
    </reaction>
</comment>
<dbReference type="Proteomes" id="UP000620064">
    <property type="component" value="Unassembled WGS sequence"/>
</dbReference>
<gene>
    <name evidence="9" type="ORF">GCM10010992_11810</name>
</gene>
<dbReference type="SUPFAM" id="SSF46767">
    <property type="entry name" value="Methylated DNA-protein cysteine methyltransferase, C-terminal domain"/>
    <property type="match status" value="1"/>
</dbReference>
<accession>A0ABQ2NJ94</accession>
<evidence type="ECO:0000313" key="9">
    <source>
        <dbReference type="EMBL" id="GGP03433.1"/>
    </source>
</evidence>
<dbReference type="EMBL" id="BMLV01000002">
    <property type="protein sequence ID" value="GGP03433.1"/>
    <property type="molecule type" value="Genomic_DNA"/>
</dbReference>
<reference evidence="10" key="1">
    <citation type="journal article" date="2019" name="Int. J. Syst. Evol. Microbiol.">
        <title>The Global Catalogue of Microorganisms (GCM) 10K type strain sequencing project: providing services to taxonomists for standard genome sequencing and annotation.</title>
        <authorList>
            <consortium name="The Broad Institute Genomics Platform"/>
            <consortium name="The Broad Institute Genome Sequencing Center for Infectious Disease"/>
            <person name="Wu L."/>
            <person name="Ma J."/>
        </authorList>
    </citation>
    <scope>NUCLEOTIDE SEQUENCE [LARGE SCALE GENOMIC DNA]</scope>
    <source>
        <strain evidence="10">CGMCC 1.7656</strain>
    </source>
</reference>
<organism evidence="9 10">
    <name type="scientific">Cloacibacterium rupense</name>
    <dbReference type="NCBI Taxonomy" id="517423"/>
    <lineage>
        <taxon>Bacteria</taxon>
        <taxon>Pseudomonadati</taxon>
        <taxon>Bacteroidota</taxon>
        <taxon>Flavobacteriia</taxon>
        <taxon>Flavobacteriales</taxon>
        <taxon>Weeksellaceae</taxon>
    </lineage>
</organism>
<evidence type="ECO:0000256" key="3">
    <source>
        <dbReference type="ARBA" id="ARBA00022679"/>
    </source>
</evidence>
<dbReference type="InterPro" id="IPR036631">
    <property type="entry name" value="MGMT_N_sf"/>
</dbReference>
<dbReference type="InterPro" id="IPR014048">
    <property type="entry name" value="MethylDNA_cys_MeTrfase_DNA-bd"/>
</dbReference>
<dbReference type="InterPro" id="IPR036388">
    <property type="entry name" value="WH-like_DNA-bd_sf"/>
</dbReference>
<keyword evidence="10" id="KW-1185">Reference proteome</keyword>
<dbReference type="NCBIfam" id="TIGR00589">
    <property type="entry name" value="ogt"/>
    <property type="match status" value="1"/>
</dbReference>
<comment type="catalytic activity">
    <reaction evidence="6">
        <text>a 6-O-methyl-2'-deoxyguanosine in DNA + L-cysteinyl-[protein] = S-methyl-L-cysteinyl-[protein] + a 2'-deoxyguanosine in DNA</text>
        <dbReference type="Rhea" id="RHEA:24000"/>
        <dbReference type="Rhea" id="RHEA-COMP:10131"/>
        <dbReference type="Rhea" id="RHEA-COMP:10132"/>
        <dbReference type="Rhea" id="RHEA-COMP:11367"/>
        <dbReference type="Rhea" id="RHEA-COMP:11368"/>
        <dbReference type="ChEBI" id="CHEBI:29950"/>
        <dbReference type="ChEBI" id="CHEBI:82612"/>
        <dbReference type="ChEBI" id="CHEBI:85445"/>
        <dbReference type="ChEBI" id="CHEBI:85448"/>
        <dbReference type="EC" id="2.1.1.63"/>
    </reaction>
</comment>
<keyword evidence="5" id="KW-0234">DNA repair</keyword>
<dbReference type="RefSeq" id="WP_188617153.1">
    <property type="nucleotide sequence ID" value="NZ_BMLV01000002.1"/>
</dbReference>
<dbReference type="InterPro" id="IPR036217">
    <property type="entry name" value="MethylDNA_cys_MeTrfase_DNAb"/>
</dbReference>
<sequence length="170" mass="19428">MKLLYTKSYDTPLGKMVAFANQDALLMLDFEDSKYFEKHFEEISSQYGVIKKTGNKVLSLLDKELKQYFKGKLKGFTVPVEFSGTDFQKKVWQELQNIHFGEYRSYQSQADTMKRPKSVRAVANANSRNKLCLVIPCHRVIGKNLSLTGYAGGIERKAALLKLEGIELEF</sequence>
<dbReference type="PROSITE" id="PS00374">
    <property type="entry name" value="MGMT"/>
    <property type="match status" value="1"/>
</dbReference>
<evidence type="ECO:0000259" key="8">
    <source>
        <dbReference type="Pfam" id="PF02870"/>
    </source>
</evidence>
<evidence type="ECO:0008006" key="11">
    <source>
        <dbReference type="Google" id="ProtNLM"/>
    </source>
</evidence>
<feature type="domain" description="Methylated-DNA-[protein]-cysteine S-methyltransferase DNA binding" evidence="7">
    <location>
        <begin position="86"/>
        <end position="166"/>
    </location>
</feature>
<name>A0ABQ2NJ94_9FLAO</name>
<dbReference type="Pfam" id="PF01035">
    <property type="entry name" value="DNA_binding_1"/>
    <property type="match status" value="1"/>
</dbReference>
<evidence type="ECO:0000256" key="4">
    <source>
        <dbReference type="ARBA" id="ARBA00022763"/>
    </source>
</evidence>
<keyword evidence="4" id="KW-0227">DNA damage</keyword>